<evidence type="ECO:0000313" key="2">
    <source>
        <dbReference type="Proteomes" id="UP001210528"/>
    </source>
</evidence>
<dbReference type="Proteomes" id="UP001210528">
    <property type="component" value="Unassembled WGS sequence"/>
</dbReference>
<dbReference type="EMBL" id="JAQLUK010000001">
    <property type="protein sequence ID" value="MDB2290732.1"/>
    <property type="molecule type" value="Genomic_DNA"/>
</dbReference>
<gene>
    <name evidence="1" type="ORF">PM085_00305</name>
</gene>
<dbReference type="RefSeq" id="WP_241897996.1">
    <property type="nucleotide sequence ID" value="NZ_CP034940.1"/>
</dbReference>
<evidence type="ECO:0000313" key="1">
    <source>
        <dbReference type="EMBL" id="MDB2290732.1"/>
    </source>
</evidence>
<name>A0ABT4YXT7_HALEZ</name>
<reference evidence="1 2" key="1">
    <citation type="submission" date="2023-01" db="EMBL/GenBank/DDBJ databases">
        <title>Halorubrum ezzemoulense from Santa Pola, Spain.</title>
        <authorList>
            <person name="Feng Y."/>
            <person name="Louyakis A.S."/>
            <person name="Gogarten J.P."/>
        </authorList>
    </citation>
    <scope>NUCLEOTIDE SEQUENCE [LARGE SCALE GENOMIC DNA]</scope>
    <source>
        <strain evidence="1 2">AMM015</strain>
    </source>
</reference>
<dbReference type="GeneID" id="71840378"/>
<keyword evidence="2" id="KW-1185">Reference proteome</keyword>
<comment type="caution">
    <text evidence="1">The sequence shown here is derived from an EMBL/GenBank/DDBJ whole genome shotgun (WGS) entry which is preliminary data.</text>
</comment>
<organism evidence="1 2">
    <name type="scientific">Halorubrum ezzemoulense</name>
    <name type="common">Halorubrum chaoviator</name>
    <dbReference type="NCBI Taxonomy" id="337243"/>
    <lineage>
        <taxon>Archaea</taxon>
        <taxon>Methanobacteriati</taxon>
        <taxon>Methanobacteriota</taxon>
        <taxon>Stenosarchaea group</taxon>
        <taxon>Halobacteria</taxon>
        <taxon>Halobacteriales</taxon>
        <taxon>Haloferacaceae</taxon>
        <taxon>Halorubrum</taxon>
    </lineage>
</organism>
<protein>
    <submittedName>
        <fullName evidence="1">Uncharacterized protein</fullName>
    </submittedName>
</protein>
<sequence>MGEHGGAGPVDHGRQTAGEVELLMRDEDAPRVVEGQPLVRERVSEDADLVGQANVDQEESLRGLDRGGSECRFPAVQRYV</sequence>
<accession>A0ABT4YXT7</accession>
<proteinExistence type="predicted"/>